<keyword evidence="1 2" id="KW-0732">Signal</keyword>
<proteinExistence type="predicted"/>
<sequence length="725" mass="79206">MLIMLRCKIQRPVITALAGFFLCKALTVGAQIPTPLRPDITISSFIDVPANCSKLAQDPTDHSIAFINWNGNFYDVHESGGKYVSTLRATRADHGITILQGMAFKGNTLFLIGNIKTGNAGYVGKIMKGVKQPSGKRVWSTVMTTETYGLTNTAFDHGFSGITVSPDSNYLYFNSGSRTDHGEIQNNGGLRPGLREEPLTSAIFRIPINSSNLILPNDSAKLAAMGYLYADGTRNSFDLVFDKNGNLYGCENAGDRDNAEELNWLRQGHFYGFPWRMGGDNTPMQYPGYNPSVDKLIDRNSISYKGGYFYNDPAYQKKPNIPFIEAIVNLGPDADKYRDSVSGVVRDAGDDGVRITTFTSHRSPLGLVFDKDSVLTSEFKGHGFIMGWTAAATATTLGPYAEDVGQDLMHIQLIYNSATDNYDMQTIRIAEGFNNPVDAEMIGNVIYVLEYGGKSPKIWKVTMPPAPNCGTDAYLTKEQYNNIPGAQITDLIGNSSYPDHPSVTTHINAFESTLNADDNFGTRIRGLITPPVTGNYTFWIAGTDQAEFWLSTDATPMRKQKIATVLSATLSREYGKYPSQKSAAIALTAGQKYYIETLQKAGTGGDNLSVKWQLPDGSTELPIACTRLSAYISPLVDPLVANPLRVFPNPATNLINVRFSAKSTGNGEITISSIAGVKVYSSKMRLYSGDNIMTINSTKLSEGVYVLQLKDGSKVYEKKVVIGGK</sequence>
<keyword evidence="5" id="KW-1185">Reference proteome</keyword>
<dbReference type="SUPFAM" id="SSF50952">
    <property type="entry name" value="Soluble quinoprotein glucose dehydrogenase"/>
    <property type="match status" value="1"/>
</dbReference>
<dbReference type="InterPro" id="IPR026444">
    <property type="entry name" value="Secre_tail"/>
</dbReference>
<dbReference type="InterPro" id="IPR052387">
    <property type="entry name" value="Fibrocystin"/>
</dbReference>
<dbReference type="SMART" id="SM00758">
    <property type="entry name" value="PA14"/>
    <property type="match status" value="1"/>
</dbReference>
<comment type="caution">
    <text evidence="4">The sequence shown here is derived from an EMBL/GenBank/DDBJ whole genome shotgun (WGS) entry which is preliminary data.</text>
</comment>
<dbReference type="Pfam" id="PF07691">
    <property type="entry name" value="PA14"/>
    <property type="match status" value="1"/>
</dbReference>
<dbReference type="InterPro" id="IPR011658">
    <property type="entry name" value="PA14_dom"/>
</dbReference>
<gene>
    <name evidence="4" type="ORF">IDJ77_05745</name>
</gene>
<dbReference type="NCBIfam" id="TIGR04183">
    <property type="entry name" value="Por_Secre_tail"/>
    <property type="match status" value="1"/>
</dbReference>
<protein>
    <submittedName>
        <fullName evidence="4">T9SS type A sorting domain-containing protein</fullName>
    </submittedName>
</protein>
<accession>A0ABR7WLW0</accession>
<evidence type="ECO:0000313" key="5">
    <source>
        <dbReference type="Proteomes" id="UP000606600"/>
    </source>
</evidence>
<dbReference type="PANTHER" id="PTHR46769">
    <property type="entry name" value="POLYCYSTIC KIDNEY AND HEPATIC DISEASE 1 (AUTOSOMAL RECESSIVE)-LIKE 1"/>
    <property type="match status" value="1"/>
</dbReference>
<organism evidence="4 5">
    <name type="scientific">Mucilaginibacter pankratovii</name>
    <dbReference type="NCBI Taxonomy" id="2772110"/>
    <lineage>
        <taxon>Bacteria</taxon>
        <taxon>Pseudomonadati</taxon>
        <taxon>Bacteroidota</taxon>
        <taxon>Sphingobacteriia</taxon>
        <taxon>Sphingobacteriales</taxon>
        <taxon>Sphingobacteriaceae</taxon>
        <taxon>Mucilaginibacter</taxon>
    </lineage>
</organism>
<dbReference type="Gene3D" id="2.60.120.1560">
    <property type="match status" value="1"/>
</dbReference>
<evidence type="ECO:0000256" key="2">
    <source>
        <dbReference type="SAM" id="SignalP"/>
    </source>
</evidence>
<feature type="chain" id="PRO_5046736299" evidence="2">
    <location>
        <begin position="31"/>
        <end position="725"/>
    </location>
</feature>
<dbReference type="InterPro" id="IPR037524">
    <property type="entry name" value="PA14/GLEYA"/>
</dbReference>
<dbReference type="PANTHER" id="PTHR46769:SF2">
    <property type="entry name" value="FIBROCYSTIN-L ISOFORM 2 PRECURSOR-RELATED"/>
    <property type="match status" value="1"/>
</dbReference>
<name>A0ABR7WLW0_9SPHI</name>
<feature type="domain" description="PA14" evidence="3">
    <location>
        <begin position="470"/>
        <end position="627"/>
    </location>
</feature>
<dbReference type="EMBL" id="JACWMY010000003">
    <property type="protein sequence ID" value="MBD1363309.1"/>
    <property type="molecule type" value="Genomic_DNA"/>
</dbReference>
<dbReference type="Pfam" id="PF18962">
    <property type="entry name" value="Por_Secre_tail"/>
    <property type="match status" value="1"/>
</dbReference>
<feature type="signal peptide" evidence="2">
    <location>
        <begin position="1"/>
        <end position="30"/>
    </location>
</feature>
<dbReference type="PROSITE" id="PS51820">
    <property type="entry name" value="PA14"/>
    <property type="match status" value="1"/>
</dbReference>
<dbReference type="InterPro" id="IPR011041">
    <property type="entry name" value="Quinoprot_gluc/sorb_DH_b-prop"/>
</dbReference>
<dbReference type="SUPFAM" id="SSF56988">
    <property type="entry name" value="Anthrax protective antigen"/>
    <property type="match status" value="1"/>
</dbReference>
<dbReference type="InterPro" id="IPR011042">
    <property type="entry name" value="6-blade_b-propeller_TolB-like"/>
</dbReference>
<dbReference type="Proteomes" id="UP000606600">
    <property type="component" value="Unassembled WGS sequence"/>
</dbReference>
<evidence type="ECO:0000256" key="1">
    <source>
        <dbReference type="ARBA" id="ARBA00022729"/>
    </source>
</evidence>
<reference evidence="4 5" key="1">
    <citation type="submission" date="2020-09" db="EMBL/GenBank/DDBJ databases">
        <title>Novel species of Mucilaginibacter isolated from a glacier on the Tibetan Plateau.</title>
        <authorList>
            <person name="Liu Q."/>
            <person name="Xin Y.-H."/>
        </authorList>
    </citation>
    <scope>NUCLEOTIDE SEQUENCE [LARGE SCALE GENOMIC DNA]</scope>
    <source>
        <strain evidence="4 5">ZT4R22</strain>
    </source>
</reference>
<evidence type="ECO:0000259" key="3">
    <source>
        <dbReference type="PROSITE" id="PS51820"/>
    </source>
</evidence>
<dbReference type="RefSeq" id="WP_191187991.1">
    <property type="nucleotide sequence ID" value="NZ_JACWMY010000003.1"/>
</dbReference>
<evidence type="ECO:0000313" key="4">
    <source>
        <dbReference type="EMBL" id="MBD1363309.1"/>
    </source>
</evidence>
<dbReference type="Gene3D" id="2.120.10.30">
    <property type="entry name" value="TolB, C-terminal domain"/>
    <property type="match status" value="1"/>
</dbReference>